<gene>
    <name evidence="1" type="ORF">B6F84_09440</name>
</gene>
<dbReference type="OrthoDB" id="44104at2157"/>
<evidence type="ECO:0000313" key="2">
    <source>
        <dbReference type="Proteomes" id="UP000193404"/>
    </source>
</evidence>
<keyword evidence="2" id="KW-1185">Reference proteome</keyword>
<dbReference type="RefSeq" id="WP_148692009.1">
    <property type="nucleotide sequence ID" value="NZ_CP020477.1"/>
</dbReference>
<proteinExistence type="predicted"/>
<evidence type="ECO:0000313" key="1">
    <source>
        <dbReference type="EMBL" id="ARM76225.1"/>
    </source>
</evidence>
<organism evidence="1 2">
    <name type="scientific">Acidianus manzaensis</name>
    <dbReference type="NCBI Taxonomy" id="282676"/>
    <lineage>
        <taxon>Archaea</taxon>
        <taxon>Thermoproteota</taxon>
        <taxon>Thermoprotei</taxon>
        <taxon>Sulfolobales</taxon>
        <taxon>Sulfolobaceae</taxon>
        <taxon>Acidianus</taxon>
    </lineage>
</organism>
<sequence>MKIKIWKEWYDIILKLSETRKEDLSKTIDYISNTKECLNLSRVKTSKLKEINVNLDKEISDKEIERKIEKFLFCD</sequence>
<protein>
    <submittedName>
        <fullName evidence="1">Uncharacterized protein</fullName>
    </submittedName>
</protein>
<accession>A0A1W6K152</accession>
<dbReference type="KEGG" id="aman:B6F84_09440"/>
<dbReference type="Proteomes" id="UP000193404">
    <property type="component" value="Chromosome"/>
</dbReference>
<dbReference type="AlphaFoldDB" id="A0A1W6K152"/>
<dbReference type="GeneID" id="41591146"/>
<reference evidence="1 2" key="1">
    <citation type="submission" date="2017-03" db="EMBL/GenBank/DDBJ databases">
        <title>Sulfur activation and transportation mechanism of thermophilic Archaea Acidianus manzaensis YN-25.</title>
        <authorList>
            <person name="Ma Y."/>
            <person name="Yang Y."/>
            <person name="Xia J."/>
        </authorList>
    </citation>
    <scope>NUCLEOTIDE SEQUENCE [LARGE SCALE GENOMIC DNA]</scope>
    <source>
        <strain evidence="1 2">YN-25</strain>
    </source>
</reference>
<name>A0A1W6K152_9CREN</name>
<dbReference type="EMBL" id="CP020477">
    <property type="protein sequence ID" value="ARM76225.1"/>
    <property type="molecule type" value="Genomic_DNA"/>
</dbReference>
<dbReference type="STRING" id="282676.B6F84_09440"/>